<proteinExistence type="predicted"/>
<sequence>MHHTQTQNTDQASTSSNSGHSPMEIDCITTRLHPPLSVEEKQRLRELGLCLYCGQPGHIIPDSTLKSASEKCRYQRIRSRIQEESEGYESESVISDEHEDDFFVIQSDPDKMDTIVESPKSIVPERETK</sequence>
<evidence type="ECO:0000256" key="1">
    <source>
        <dbReference type="SAM" id="MobiDB-lite"/>
    </source>
</evidence>
<evidence type="ECO:0000313" key="3">
    <source>
        <dbReference type="Proteomes" id="UP000187455"/>
    </source>
</evidence>
<comment type="caution">
    <text evidence="2">The sequence shown here is derived from an EMBL/GenBank/DDBJ whole genome shotgun (WGS) entry which is preliminary data.</text>
</comment>
<feature type="compositionally biased region" description="Polar residues" evidence="1">
    <location>
        <begin position="1"/>
        <end position="20"/>
    </location>
</feature>
<feature type="region of interest" description="Disordered" evidence="1">
    <location>
        <begin position="1"/>
        <end position="26"/>
    </location>
</feature>
<accession>A0A1R0H167</accession>
<name>A0A1R0H167_9FUNG</name>
<reference evidence="2 3" key="1">
    <citation type="journal article" date="2016" name="Mol. Biol. Evol.">
        <title>Genome-Wide Survey of Gut Fungi (Harpellales) Reveals the First Horizontally Transferred Ubiquitin Gene from a Mosquito Host.</title>
        <authorList>
            <person name="Wang Y."/>
            <person name="White M.M."/>
            <person name="Kvist S."/>
            <person name="Moncalvo J.M."/>
        </authorList>
    </citation>
    <scope>NUCLEOTIDE SEQUENCE [LARGE SCALE GENOMIC DNA]</scope>
    <source>
        <strain evidence="2 3">ALG-7-W6</strain>
    </source>
</reference>
<dbReference type="EMBL" id="LSSL01001193">
    <property type="protein sequence ID" value="OLY82883.1"/>
    <property type="molecule type" value="Genomic_DNA"/>
</dbReference>
<dbReference type="Proteomes" id="UP000187455">
    <property type="component" value="Unassembled WGS sequence"/>
</dbReference>
<evidence type="ECO:0000313" key="2">
    <source>
        <dbReference type="EMBL" id="OLY82883.1"/>
    </source>
</evidence>
<keyword evidence="3" id="KW-1185">Reference proteome</keyword>
<dbReference type="AlphaFoldDB" id="A0A1R0H167"/>
<organism evidence="2 3">
    <name type="scientific">Smittium mucronatum</name>
    <dbReference type="NCBI Taxonomy" id="133383"/>
    <lineage>
        <taxon>Eukaryota</taxon>
        <taxon>Fungi</taxon>
        <taxon>Fungi incertae sedis</taxon>
        <taxon>Zoopagomycota</taxon>
        <taxon>Kickxellomycotina</taxon>
        <taxon>Harpellomycetes</taxon>
        <taxon>Harpellales</taxon>
        <taxon>Legeriomycetaceae</taxon>
        <taxon>Smittium</taxon>
    </lineage>
</organism>
<gene>
    <name evidence="2" type="ORF">AYI68_g2985</name>
</gene>
<dbReference type="OrthoDB" id="2266810at2759"/>
<protein>
    <submittedName>
        <fullName evidence="2">Uncharacterized protein</fullName>
    </submittedName>
</protein>